<evidence type="ECO:0000259" key="3">
    <source>
        <dbReference type="Pfam" id="PF12770"/>
    </source>
</evidence>
<dbReference type="PANTHER" id="PTHR10098:SF108">
    <property type="entry name" value="TETRATRICOPEPTIDE REPEAT PROTEIN 28"/>
    <property type="match status" value="1"/>
</dbReference>
<dbReference type="AlphaFoldDB" id="A0A1U7H2V2"/>
<dbReference type="Pfam" id="PF12770">
    <property type="entry name" value="CHAT"/>
    <property type="match status" value="1"/>
</dbReference>
<evidence type="ECO:0000313" key="5">
    <source>
        <dbReference type="Proteomes" id="UP000186391"/>
    </source>
</evidence>
<dbReference type="Pfam" id="PF13424">
    <property type="entry name" value="TPR_12"/>
    <property type="match status" value="1"/>
</dbReference>
<protein>
    <recommendedName>
        <fullName evidence="3">CHAT domain-containing protein</fullName>
    </recommendedName>
</protein>
<keyword evidence="5" id="KW-1185">Reference proteome</keyword>
<dbReference type="InterPro" id="IPR024983">
    <property type="entry name" value="CHAT_dom"/>
</dbReference>
<gene>
    <name evidence="4" type="ORF">NIES592_04770</name>
</gene>
<accession>A0A1U7H2V2</accession>
<dbReference type="InterPro" id="IPR019734">
    <property type="entry name" value="TPR_rpt"/>
</dbReference>
<keyword evidence="1" id="KW-0802">TPR repeat</keyword>
<dbReference type="RefSeq" id="WP_073555080.1">
    <property type="nucleotide sequence ID" value="NZ_MRCA01000002.1"/>
</dbReference>
<comment type="caution">
    <text evidence="4">The sequence shown here is derived from an EMBL/GenBank/DDBJ whole genome shotgun (WGS) entry which is preliminary data.</text>
</comment>
<evidence type="ECO:0000256" key="1">
    <source>
        <dbReference type="PROSITE-ProRule" id="PRU00339"/>
    </source>
</evidence>
<dbReference type="SUPFAM" id="SSF48452">
    <property type="entry name" value="TPR-like"/>
    <property type="match status" value="1"/>
</dbReference>
<evidence type="ECO:0000256" key="2">
    <source>
        <dbReference type="SAM" id="Coils"/>
    </source>
</evidence>
<proteinExistence type="predicted"/>
<sequence length="704" mass="78822">MHPPQLYSKIVTATVVFTLGSGMVFSQTTLVTANTIIQNRYTEITQNLIKNTSRSEQIKQLNQEAMRLSRQNRFQDASQKLETALAISRDIQERPLEAATFNNIGRVYQQQGKFRQAFNSYLQALAINKELSINEKTPGEAHIALGKTYSNLGYLSKLQNQPELAIFFYKHCVNNREKVRLNPAGFTGEQLDAYNLTVTQTYYALGEELLKSDRTTEGQRILDLIKVEELEEYLQNVQGNQLTAKGIEITPPEKPIKQKLDQSLDSAVVLGKELTKLRQIPPEKRSLQQKQRIQQIAENQQKILDEFNNFINRPDVKAQLEQISRTARRQNLDLESLNAIRDNLARLPEKSVILYPLVLENSLELVLVTPDSPPIHHTVAVKKENLHQTILNFRKALENPSLDVKKPARQLYDWLIKPIEKDLTQAATQTIVYAPDGQLRYIPLAALFDGKQWLVQRYSINHITAASLTNFNTPPSSDLRILAAAFTKGSYTVEVANRKEIFSGLPFAAKEVEDLATIVPGTKKILDNAFNPEMTVPQMDDFTIVHMATHAAFVVGKPEDSFILFGNGERVTLKDIATWSLPRVDLVVLSACETGLGGKLGNGEEILGFGYQMQKTGARSAIASLWAVDDGGTQALMSAFYALLPSRKLTKAEVLRQAQIALITGSSPQLDQQQGRIDSIPKSTVVSLSHPYYWAPFILIGNGL</sequence>
<dbReference type="OrthoDB" id="437421at2"/>
<organism evidence="4 5">
    <name type="scientific">Fischerella major NIES-592</name>
    <dbReference type="NCBI Taxonomy" id="210994"/>
    <lineage>
        <taxon>Bacteria</taxon>
        <taxon>Bacillati</taxon>
        <taxon>Cyanobacteriota</taxon>
        <taxon>Cyanophyceae</taxon>
        <taxon>Nostocales</taxon>
        <taxon>Hapalosiphonaceae</taxon>
        <taxon>Fischerella</taxon>
    </lineage>
</organism>
<reference evidence="4 5" key="1">
    <citation type="submission" date="2016-11" db="EMBL/GenBank/DDBJ databases">
        <title>Draft Genome Sequences of Nine Cyanobacterial Strains from Diverse Habitats.</title>
        <authorList>
            <person name="Zhu T."/>
            <person name="Hou S."/>
            <person name="Lu X."/>
            <person name="Hess W.R."/>
        </authorList>
    </citation>
    <scope>NUCLEOTIDE SEQUENCE [LARGE SCALE GENOMIC DNA]</scope>
    <source>
        <strain evidence="4 5">NIES-592</strain>
    </source>
</reference>
<name>A0A1U7H2V2_9CYAN</name>
<feature type="repeat" description="TPR" evidence="1">
    <location>
        <begin position="98"/>
        <end position="131"/>
    </location>
</feature>
<dbReference type="PROSITE" id="PS50005">
    <property type="entry name" value="TPR"/>
    <property type="match status" value="1"/>
</dbReference>
<dbReference type="SMART" id="SM00028">
    <property type="entry name" value="TPR"/>
    <property type="match status" value="3"/>
</dbReference>
<dbReference type="Gene3D" id="1.25.40.10">
    <property type="entry name" value="Tetratricopeptide repeat domain"/>
    <property type="match status" value="1"/>
</dbReference>
<dbReference type="EMBL" id="MRCA01000002">
    <property type="protein sequence ID" value="OKH15418.1"/>
    <property type="molecule type" value="Genomic_DNA"/>
</dbReference>
<dbReference type="PANTHER" id="PTHR10098">
    <property type="entry name" value="RAPSYN-RELATED"/>
    <property type="match status" value="1"/>
</dbReference>
<dbReference type="Proteomes" id="UP000186391">
    <property type="component" value="Unassembled WGS sequence"/>
</dbReference>
<dbReference type="InterPro" id="IPR011990">
    <property type="entry name" value="TPR-like_helical_dom_sf"/>
</dbReference>
<feature type="domain" description="CHAT" evidence="3">
    <location>
        <begin position="406"/>
        <end position="702"/>
    </location>
</feature>
<evidence type="ECO:0000313" key="4">
    <source>
        <dbReference type="EMBL" id="OKH15418.1"/>
    </source>
</evidence>
<keyword evidence="2" id="KW-0175">Coiled coil</keyword>
<feature type="coiled-coil region" evidence="2">
    <location>
        <begin position="51"/>
        <end position="78"/>
    </location>
</feature>